<comment type="caution">
    <text evidence="2">The sequence shown here is derived from an EMBL/GenBank/DDBJ whole genome shotgun (WGS) entry which is preliminary data.</text>
</comment>
<organism evidence="2 3">
    <name type="scientific">Symbiodinium pilosum</name>
    <name type="common">Dinoflagellate</name>
    <dbReference type="NCBI Taxonomy" id="2952"/>
    <lineage>
        <taxon>Eukaryota</taxon>
        <taxon>Sar</taxon>
        <taxon>Alveolata</taxon>
        <taxon>Dinophyceae</taxon>
        <taxon>Suessiales</taxon>
        <taxon>Symbiodiniaceae</taxon>
        <taxon>Symbiodinium</taxon>
    </lineage>
</organism>
<feature type="chain" id="PRO_5032339037" evidence="1">
    <location>
        <begin position="19"/>
        <end position="88"/>
    </location>
</feature>
<dbReference type="EMBL" id="CAJNIZ010020380">
    <property type="protein sequence ID" value="CAE7439677.1"/>
    <property type="molecule type" value="Genomic_DNA"/>
</dbReference>
<keyword evidence="3" id="KW-1185">Reference proteome</keyword>
<protein>
    <submittedName>
        <fullName evidence="2">Uncharacterized protein</fullName>
    </submittedName>
</protein>
<gene>
    <name evidence="2" type="ORF">SPIL2461_LOCUS10719</name>
</gene>
<sequence length="88" mass="9402">MGSSLWKLLSLLLSAARAQGHRRLIFLGIGSGDALVEASVVLHLAAFLGVAANLEKGSPLSLLWDDFEITVVTTDSANDEDLRLNRIA</sequence>
<evidence type="ECO:0000256" key="1">
    <source>
        <dbReference type="SAM" id="SignalP"/>
    </source>
</evidence>
<dbReference type="OrthoDB" id="426266at2759"/>
<name>A0A812RJX1_SYMPI</name>
<feature type="non-terminal residue" evidence="2">
    <location>
        <position position="1"/>
    </location>
</feature>
<dbReference type="AlphaFoldDB" id="A0A812RJX1"/>
<evidence type="ECO:0000313" key="3">
    <source>
        <dbReference type="Proteomes" id="UP000649617"/>
    </source>
</evidence>
<proteinExistence type="predicted"/>
<keyword evidence="1" id="KW-0732">Signal</keyword>
<feature type="signal peptide" evidence="1">
    <location>
        <begin position="1"/>
        <end position="18"/>
    </location>
</feature>
<accession>A0A812RJX1</accession>
<reference evidence="2" key="1">
    <citation type="submission" date="2021-02" db="EMBL/GenBank/DDBJ databases">
        <authorList>
            <person name="Dougan E. K."/>
            <person name="Rhodes N."/>
            <person name="Thang M."/>
            <person name="Chan C."/>
        </authorList>
    </citation>
    <scope>NUCLEOTIDE SEQUENCE</scope>
</reference>
<evidence type="ECO:0000313" key="2">
    <source>
        <dbReference type="EMBL" id="CAE7439677.1"/>
    </source>
</evidence>
<dbReference type="Proteomes" id="UP000649617">
    <property type="component" value="Unassembled WGS sequence"/>
</dbReference>